<dbReference type="Proteomes" id="UP000232722">
    <property type="component" value="Unassembled WGS sequence"/>
</dbReference>
<dbReference type="VEuPathDB" id="FungiDB:RhiirA1_394763"/>
<accession>A0A2N0NHC6</accession>
<reference evidence="2 3" key="2">
    <citation type="submission" date="2017-09" db="EMBL/GenBank/DDBJ databases">
        <title>Extensive intraspecific genome diversity in a model arbuscular mycorrhizal fungus.</title>
        <authorList>
            <person name="Chen E.C."/>
            <person name="Morin E."/>
            <person name="Beaudet D."/>
            <person name="Noel J."/>
            <person name="Ndikumana S."/>
            <person name="Charron P."/>
            <person name="St-Onge C."/>
            <person name="Giorgi J."/>
            <person name="Grigoriev I.V."/>
            <person name="Roux C."/>
            <person name="Martin F.M."/>
            <person name="Corradi N."/>
        </authorList>
    </citation>
    <scope>NUCLEOTIDE SEQUENCE [LARGE SCALE GENOMIC DNA]</scope>
    <source>
        <strain evidence="2 3">A5</strain>
    </source>
</reference>
<gene>
    <name evidence="2" type="ORF">RhiirA5_439951</name>
</gene>
<reference evidence="2 3" key="1">
    <citation type="submission" date="2016-04" db="EMBL/GenBank/DDBJ databases">
        <title>Genome analyses suggest a sexual origin of heterokaryosis in a supposedly ancient asexual fungus.</title>
        <authorList>
            <person name="Ropars J."/>
            <person name="Sedzielewska K."/>
            <person name="Noel J."/>
            <person name="Charron P."/>
            <person name="Farinelli L."/>
            <person name="Marton T."/>
            <person name="Kruger M."/>
            <person name="Pelin A."/>
            <person name="Brachmann A."/>
            <person name="Corradi N."/>
        </authorList>
    </citation>
    <scope>NUCLEOTIDE SEQUENCE [LARGE SCALE GENOMIC DNA]</scope>
    <source>
        <strain evidence="2 3">A5</strain>
    </source>
</reference>
<name>A0A2N0NHC6_9GLOM</name>
<evidence type="ECO:0000256" key="1">
    <source>
        <dbReference type="SAM" id="MobiDB-lite"/>
    </source>
</evidence>
<dbReference type="VEuPathDB" id="FungiDB:FUN_025180"/>
<comment type="caution">
    <text evidence="2">The sequence shown here is derived from an EMBL/GenBank/DDBJ whole genome shotgun (WGS) entry which is preliminary data.</text>
</comment>
<proteinExistence type="predicted"/>
<dbReference type="AlphaFoldDB" id="A0A2N0NHC6"/>
<feature type="compositionally biased region" description="Basic residues" evidence="1">
    <location>
        <begin position="260"/>
        <end position="270"/>
    </location>
</feature>
<feature type="region of interest" description="Disordered" evidence="1">
    <location>
        <begin position="237"/>
        <end position="270"/>
    </location>
</feature>
<feature type="compositionally biased region" description="Basic and acidic residues" evidence="1">
    <location>
        <begin position="237"/>
        <end position="250"/>
    </location>
</feature>
<evidence type="ECO:0000313" key="3">
    <source>
        <dbReference type="Proteomes" id="UP000232722"/>
    </source>
</evidence>
<evidence type="ECO:0000313" key="2">
    <source>
        <dbReference type="EMBL" id="PKB93948.1"/>
    </source>
</evidence>
<protein>
    <submittedName>
        <fullName evidence="2">Uncharacterized protein</fullName>
    </submittedName>
</protein>
<dbReference type="EMBL" id="LLXJ01006947">
    <property type="protein sequence ID" value="PKB93948.1"/>
    <property type="molecule type" value="Genomic_DNA"/>
</dbReference>
<organism evidence="2 3">
    <name type="scientific">Rhizophagus irregularis</name>
    <dbReference type="NCBI Taxonomy" id="588596"/>
    <lineage>
        <taxon>Eukaryota</taxon>
        <taxon>Fungi</taxon>
        <taxon>Fungi incertae sedis</taxon>
        <taxon>Mucoromycota</taxon>
        <taxon>Glomeromycotina</taxon>
        <taxon>Glomeromycetes</taxon>
        <taxon>Glomerales</taxon>
        <taxon>Glomeraceae</taxon>
        <taxon>Rhizophagus</taxon>
    </lineage>
</organism>
<sequence length="270" mass="30484">MDNKWVIHGKQHDCPVKIASKEVTARTLISTSPGKNNKVIPVNNQDSAIATPNTVLTTTTEEVVDTVNKFRKNLLHEVQVSTVSVPIKEYTSLKKVVKIIERYGDEIFVEHEIAPVKEGILVDLSVSNEKTIKSVNKVVKPRSKLNEIMMEYERTSNLIKEKIVSPVELREFAKVNADCIKRLQKEGECSFTLLNTNPFVIAEEDKSLLSASSDDDECLKDVKKRIKKKQAQDLTEECSKKTKVKVENQPEIKNPVSGKDRKKKKGKSKK</sequence>